<comment type="similarity">
    <text evidence="2 5">Belongs to the RxLR effector family.</text>
</comment>
<comment type="domain">
    <text evidence="5">The RxLR-dEER motif acts to carry the protein into the host cell cytoplasm through binding to cell surface phosphatidylinositol-3-phosphate.</text>
</comment>
<dbReference type="OrthoDB" id="120560at2759"/>
<sequence>MNLQYILLAAAAILACSGATSVAGDETKLLKIQTPNQVEPNDAVLNNKNTRLLRVHDVNTDDEERGKGWLGQSSIVKNIATHFDDVDDYVMVNHANHNGITMIGKANPTTDFSMVTLGKMLQESKFKKQVFKRWDEFSMDEIRSKLGSSNLRDSKVVAMLDDYVNNFRKTRRL</sequence>
<dbReference type="Pfam" id="PF16810">
    <property type="entry name" value="RXLR"/>
    <property type="match status" value="1"/>
</dbReference>
<evidence type="ECO:0000256" key="5">
    <source>
        <dbReference type="RuleBase" id="RU367124"/>
    </source>
</evidence>
<dbReference type="AlphaFoldDB" id="A0A225VQQ6"/>
<keyword evidence="7" id="KW-1185">Reference proteome</keyword>
<evidence type="ECO:0000256" key="1">
    <source>
        <dbReference type="ARBA" id="ARBA00004613"/>
    </source>
</evidence>
<feature type="signal peptide" evidence="5">
    <location>
        <begin position="1"/>
        <end position="24"/>
    </location>
</feature>
<reference evidence="7" key="1">
    <citation type="submission" date="2017-03" db="EMBL/GenBank/DDBJ databases">
        <title>Phytopthora megakarya and P. palmivora, two closely related causual agents of cacao black pod achieved similar genome size and gene model numbers by different mechanisms.</title>
        <authorList>
            <person name="Ali S."/>
            <person name="Shao J."/>
            <person name="Larry D.J."/>
            <person name="Kronmiller B."/>
            <person name="Shen D."/>
            <person name="Strem M.D."/>
            <person name="Melnick R.L."/>
            <person name="Guiltinan M.J."/>
            <person name="Tyler B.M."/>
            <person name="Meinhardt L.W."/>
            <person name="Bailey B.A."/>
        </authorList>
    </citation>
    <scope>NUCLEOTIDE SEQUENCE [LARGE SCALE GENOMIC DNA]</scope>
    <source>
        <strain evidence="7">zdho120</strain>
    </source>
</reference>
<evidence type="ECO:0000256" key="3">
    <source>
        <dbReference type="ARBA" id="ARBA00022525"/>
    </source>
</evidence>
<protein>
    <recommendedName>
        <fullName evidence="5">RxLR effector protein</fullName>
    </recommendedName>
</protein>
<comment type="function">
    <text evidence="5">Effector that suppresses plant defense responses during pathogen infection.</text>
</comment>
<evidence type="ECO:0000313" key="6">
    <source>
        <dbReference type="EMBL" id="OWZ07228.1"/>
    </source>
</evidence>
<feature type="chain" id="PRO_5028518146" description="RxLR effector protein" evidence="5">
    <location>
        <begin position="25"/>
        <end position="173"/>
    </location>
</feature>
<evidence type="ECO:0000256" key="4">
    <source>
        <dbReference type="ARBA" id="ARBA00022729"/>
    </source>
</evidence>
<accession>A0A225VQQ6</accession>
<keyword evidence="4 5" id="KW-0732">Signal</keyword>
<name>A0A225VQQ6_9STRA</name>
<comment type="subcellular location">
    <subcellularLocation>
        <location evidence="1 5">Secreted</location>
    </subcellularLocation>
</comment>
<evidence type="ECO:0000313" key="7">
    <source>
        <dbReference type="Proteomes" id="UP000198211"/>
    </source>
</evidence>
<proteinExistence type="inferred from homology"/>
<keyword evidence="3 5" id="KW-0964">Secreted</keyword>
<organism evidence="6 7">
    <name type="scientific">Phytophthora megakarya</name>
    <dbReference type="NCBI Taxonomy" id="4795"/>
    <lineage>
        <taxon>Eukaryota</taxon>
        <taxon>Sar</taxon>
        <taxon>Stramenopiles</taxon>
        <taxon>Oomycota</taxon>
        <taxon>Peronosporomycetes</taxon>
        <taxon>Peronosporales</taxon>
        <taxon>Peronosporaceae</taxon>
        <taxon>Phytophthora</taxon>
    </lineage>
</organism>
<dbReference type="InterPro" id="IPR031825">
    <property type="entry name" value="RXLR"/>
</dbReference>
<dbReference type="Proteomes" id="UP000198211">
    <property type="component" value="Unassembled WGS sequence"/>
</dbReference>
<dbReference type="GO" id="GO:0005576">
    <property type="term" value="C:extracellular region"/>
    <property type="evidence" value="ECO:0007669"/>
    <property type="project" value="UniProtKB-SubCell"/>
</dbReference>
<dbReference type="EMBL" id="NBNE01003621">
    <property type="protein sequence ID" value="OWZ07228.1"/>
    <property type="molecule type" value="Genomic_DNA"/>
</dbReference>
<comment type="caution">
    <text evidence="6">The sequence shown here is derived from an EMBL/GenBank/DDBJ whole genome shotgun (WGS) entry which is preliminary data.</text>
</comment>
<evidence type="ECO:0000256" key="2">
    <source>
        <dbReference type="ARBA" id="ARBA00010400"/>
    </source>
</evidence>
<gene>
    <name evidence="6" type="ORF">PHMEG_00020405</name>
</gene>